<feature type="compositionally biased region" description="Basic and acidic residues" evidence="1">
    <location>
        <begin position="108"/>
        <end position="130"/>
    </location>
</feature>
<keyword evidence="3" id="KW-0482">Metalloprotease</keyword>
<keyword evidence="2" id="KW-0732">Signal</keyword>
<keyword evidence="3" id="KW-0645">Protease</keyword>
<dbReference type="AlphaFoldDB" id="A0AAD4RBN8"/>
<keyword evidence="3" id="KW-0378">Hydrolase</keyword>
<dbReference type="Gene3D" id="2.110.10.10">
    <property type="entry name" value="Hemopexin-like domain"/>
    <property type="match status" value="1"/>
</dbReference>
<feature type="signal peptide" evidence="2">
    <location>
        <begin position="1"/>
        <end position="16"/>
    </location>
</feature>
<evidence type="ECO:0000256" key="1">
    <source>
        <dbReference type="SAM" id="MobiDB-lite"/>
    </source>
</evidence>
<sequence length="387" mass="44170">MRKFVLLLFTYGLCLANTANVQITTSVAPFTVLDGLPIDEKFIESIPESVLDVNRSVFVNEERIFVPMKLPRFSRIQKWEMMKEAGLVGSHATPPMDLYSLKRKRGLRSHEGGSKVRRALDRKSHDERISGENLPKNGNLPNEKPWRRDHIPGLPSVTRKKGAQRWLKTLIASDPHKCPTRFDAVTEGFNKKIYVFAGEYVYQTWREDGLQQRAAYLIPNLFPDGPRRVSAAFTNRRSGVTVLISYRSIYRYRWSKAHKQFYLARNSPQVLGSKLDFLPTLAFQWKDGHLILGNGEQFVTYDPFRNLVMHKGKIKDYFPNLPKDTIGLTYSNGIGGRNGKGVSTFMLLTAHNGLQIYDLKKSKVVQEYPISVKDYVACLSNVQSKTP</sequence>
<dbReference type="Proteomes" id="UP001201812">
    <property type="component" value="Unassembled WGS sequence"/>
</dbReference>
<evidence type="ECO:0000313" key="3">
    <source>
        <dbReference type="EMBL" id="KAI1723849.1"/>
    </source>
</evidence>
<proteinExistence type="predicted"/>
<evidence type="ECO:0000256" key="2">
    <source>
        <dbReference type="SAM" id="SignalP"/>
    </source>
</evidence>
<keyword evidence="4" id="KW-1185">Reference proteome</keyword>
<protein>
    <submittedName>
        <fullName evidence="3">Matrix metalloproteinase-C</fullName>
    </submittedName>
</protein>
<dbReference type="InterPro" id="IPR018487">
    <property type="entry name" value="Hemopexin-like_repeat"/>
</dbReference>
<feature type="region of interest" description="Disordered" evidence="1">
    <location>
        <begin position="107"/>
        <end position="154"/>
    </location>
</feature>
<evidence type="ECO:0000313" key="4">
    <source>
        <dbReference type="Proteomes" id="UP001201812"/>
    </source>
</evidence>
<name>A0AAD4RBN8_9BILA</name>
<gene>
    <name evidence="3" type="ORF">DdX_04027</name>
</gene>
<dbReference type="SUPFAM" id="SSF50923">
    <property type="entry name" value="Hemopexin-like domain"/>
    <property type="match status" value="1"/>
</dbReference>
<feature type="chain" id="PRO_5042043066" evidence="2">
    <location>
        <begin position="17"/>
        <end position="387"/>
    </location>
</feature>
<dbReference type="GO" id="GO:0008237">
    <property type="term" value="F:metallopeptidase activity"/>
    <property type="evidence" value="ECO:0007669"/>
    <property type="project" value="UniProtKB-KW"/>
</dbReference>
<dbReference type="InterPro" id="IPR036375">
    <property type="entry name" value="Hemopexin-like_dom_sf"/>
</dbReference>
<dbReference type="EMBL" id="JAKKPZ010000003">
    <property type="protein sequence ID" value="KAI1723849.1"/>
    <property type="molecule type" value="Genomic_DNA"/>
</dbReference>
<comment type="caution">
    <text evidence="3">The sequence shown here is derived from an EMBL/GenBank/DDBJ whole genome shotgun (WGS) entry which is preliminary data.</text>
</comment>
<dbReference type="SMART" id="SM00120">
    <property type="entry name" value="HX"/>
    <property type="match status" value="2"/>
</dbReference>
<reference evidence="3" key="1">
    <citation type="submission" date="2022-01" db="EMBL/GenBank/DDBJ databases">
        <title>Genome Sequence Resource for Two Populations of Ditylenchus destructor, the Migratory Endoparasitic Phytonematode.</title>
        <authorList>
            <person name="Zhang H."/>
            <person name="Lin R."/>
            <person name="Xie B."/>
        </authorList>
    </citation>
    <scope>NUCLEOTIDE SEQUENCE</scope>
    <source>
        <strain evidence="3">BazhouSP</strain>
    </source>
</reference>
<accession>A0AAD4RBN8</accession>
<organism evidence="3 4">
    <name type="scientific">Ditylenchus destructor</name>
    <dbReference type="NCBI Taxonomy" id="166010"/>
    <lineage>
        <taxon>Eukaryota</taxon>
        <taxon>Metazoa</taxon>
        <taxon>Ecdysozoa</taxon>
        <taxon>Nematoda</taxon>
        <taxon>Chromadorea</taxon>
        <taxon>Rhabditida</taxon>
        <taxon>Tylenchina</taxon>
        <taxon>Tylenchomorpha</taxon>
        <taxon>Sphaerularioidea</taxon>
        <taxon>Anguinidae</taxon>
        <taxon>Anguininae</taxon>
        <taxon>Ditylenchus</taxon>
    </lineage>
</organism>